<evidence type="ECO:0000256" key="9">
    <source>
        <dbReference type="ARBA" id="ARBA00022840"/>
    </source>
</evidence>
<keyword evidence="21" id="KW-1185">Reference proteome</keyword>
<evidence type="ECO:0000313" key="20">
    <source>
        <dbReference type="EMBL" id="CDF58469.1"/>
    </source>
</evidence>
<dbReference type="SUPFAM" id="SSF46955">
    <property type="entry name" value="Putative DNA-binding domain"/>
    <property type="match status" value="1"/>
</dbReference>
<dbReference type="InterPro" id="IPR009061">
    <property type="entry name" value="DNA-bd_dom_put_sf"/>
</dbReference>
<dbReference type="InterPro" id="IPR005147">
    <property type="entry name" value="tRNA_synthase_B5-dom"/>
</dbReference>
<dbReference type="SUPFAM" id="SSF50249">
    <property type="entry name" value="Nucleic acid-binding proteins"/>
    <property type="match status" value="1"/>
</dbReference>
<dbReference type="AlphaFoldDB" id="R7RQX8"/>
<dbReference type="PROSITE" id="PS50886">
    <property type="entry name" value="TRBD"/>
    <property type="match status" value="1"/>
</dbReference>
<dbReference type="Pfam" id="PF03484">
    <property type="entry name" value="B5"/>
    <property type="match status" value="1"/>
</dbReference>
<dbReference type="GO" id="GO:0004826">
    <property type="term" value="F:phenylalanine-tRNA ligase activity"/>
    <property type="evidence" value="ECO:0007669"/>
    <property type="project" value="UniProtKB-UniRule"/>
</dbReference>
<keyword evidence="13 15" id="KW-0030">Aminoacyl-tRNA synthetase</keyword>
<dbReference type="FunFam" id="2.40.50.140:FF:000045">
    <property type="entry name" value="Phenylalanine--tRNA ligase beta subunit"/>
    <property type="match status" value="1"/>
</dbReference>
<dbReference type="InterPro" id="IPR004532">
    <property type="entry name" value="Phe-tRNA-ligase_IIc_bsu_bact"/>
</dbReference>
<evidence type="ECO:0000256" key="1">
    <source>
        <dbReference type="ARBA" id="ARBA00004496"/>
    </source>
</evidence>
<dbReference type="SUPFAM" id="SSF55681">
    <property type="entry name" value="Class II aaRS and biotin synthetases"/>
    <property type="match status" value="1"/>
</dbReference>
<dbReference type="InterPro" id="IPR045864">
    <property type="entry name" value="aa-tRNA-synth_II/BPL/LPL"/>
</dbReference>
<dbReference type="Pfam" id="PF17759">
    <property type="entry name" value="tRNA_synthFbeta"/>
    <property type="match status" value="1"/>
</dbReference>
<evidence type="ECO:0000256" key="11">
    <source>
        <dbReference type="ARBA" id="ARBA00022884"/>
    </source>
</evidence>
<dbReference type="InterPro" id="IPR045060">
    <property type="entry name" value="Phe-tRNA-ligase_IIc_bsu"/>
</dbReference>
<accession>R7RQX8</accession>
<dbReference type="RefSeq" id="WP_018662574.1">
    <property type="nucleotide sequence ID" value="NZ_HF952018.1"/>
</dbReference>
<keyword evidence="11 16" id="KW-0694">RNA-binding</keyword>
<keyword evidence="6 15" id="KW-0436">Ligase</keyword>
<evidence type="ECO:0000256" key="14">
    <source>
        <dbReference type="ARBA" id="ARBA00049255"/>
    </source>
</evidence>
<evidence type="ECO:0000256" key="6">
    <source>
        <dbReference type="ARBA" id="ARBA00022598"/>
    </source>
</evidence>
<comment type="similarity">
    <text evidence="2 15">Belongs to the phenylalanyl-tRNA synthetase beta subunit family. Type 1 subfamily.</text>
</comment>
<dbReference type="HOGENOM" id="CLU_016891_0_0_9"/>
<dbReference type="GO" id="GO:0005524">
    <property type="term" value="F:ATP binding"/>
    <property type="evidence" value="ECO:0007669"/>
    <property type="project" value="UniProtKB-UniRule"/>
</dbReference>
<comment type="subcellular location">
    <subcellularLocation>
        <location evidence="1 15">Cytoplasm</location>
    </subcellularLocation>
</comment>
<dbReference type="GO" id="GO:0006432">
    <property type="term" value="P:phenylalanyl-tRNA aminoacylation"/>
    <property type="evidence" value="ECO:0007669"/>
    <property type="project" value="UniProtKB-UniRule"/>
</dbReference>
<evidence type="ECO:0000256" key="3">
    <source>
        <dbReference type="ARBA" id="ARBA00011209"/>
    </source>
</evidence>
<dbReference type="eggNOG" id="COG0072">
    <property type="taxonomic scope" value="Bacteria"/>
</dbReference>
<dbReference type="InterPro" id="IPR036690">
    <property type="entry name" value="Fdx_antiC-bd_sf"/>
</dbReference>
<comment type="caution">
    <text evidence="20">The sequence shown here is derived from an EMBL/GenBank/DDBJ whole genome shotgun (WGS) entry which is preliminary data.</text>
</comment>
<keyword evidence="12 15" id="KW-0648">Protein biosynthesis</keyword>
<evidence type="ECO:0000256" key="7">
    <source>
        <dbReference type="ARBA" id="ARBA00022723"/>
    </source>
</evidence>
<evidence type="ECO:0000256" key="5">
    <source>
        <dbReference type="ARBA" id="ARBA00022555"/>
    </source>
</evidence>
<dbReference type="InterPro" id="IPR002547">
    <property type="entry name" value="tRNA-bd_dom"/>
</dbReference>
<evidence type="ECO:0000256" key="15">
    <source>
        <dbReference type="HAMAP-Rule" id="MF_00283"/>
    </source>
</evidence>
<feature type="binding site" evidence="15">
    <location>
        <position position="462"/>
    </location>
    <ligand>
        <name>Mg(2+)</name>
        <dbReference type="ChEBI" id="CHEBI:18420"/>
        <note>shared with alpha subunit</note>
    </ligand>
</feature>
<proteinExistence type="inferred from homology"/>
<keyword evidence="8 15" id="KW-0547">Nucleotide-binding</keyword>
<dbReference type="FunFam" id="3.30.70.380:FF:000001">
    <property type="entry name" value="Phenylalanine--tRNA ligase beta subunit"/>
    <property type="match status" value="1"/>
</dbReference>
<protein>
    <recommendedName>
        <fullName evidence="15">Phenylalanine--tRNA ligase beta subunit</fullName>
        <ecNumber evidence="15">6.1.1.20</ecNumber>
    </recommendedName>
    <alternativeName>
        <fullName evidence="15">Phenylalanyl-tRNA synthetase beta subunit</fullName>
        <shortName evidence="15">PheRS</shortName>
    </alternativeName>
</protein>
<dbReference type="SMART" id="SM00896">
    <property type="entry name" value="FDX-ACB"/>
    <property type="match status" value="1"/>
</dbReference>
<dbReference type="NCBIfam" id="NF045760">
    <property type="entry name" value="YtpR"/>
    <property type="match status" value="1"/>
</dbReference>
<dbReference type="PROSITE" id="PS51447">
    <property type="entry name" value="FDX_ACB"/>
    <property type="match status" value="1"/>
</dbReference>
<dbReference type="Pfam" id="PF03147">
    <property type="entry name" value="FDX-ACB"/>
    <property type="match status" value="1"/>
</dbReference>
<keyword evidence="9 15" id="KW-0067">ATP-binding</keyword>
<dbReference type="GO" id="GO:0009328">
    <property type="term" value="C:phenylalanine-tRNA ligase complex"/>
    <property type="evidence" value="ECO:0007669"/>
    <property type="project" value="TreeGrafter"/>
</dbReference>
<evidence type="ECO:0000256" key="16">
    <source>
        <dbReference type="PROSITE-ProRule" id="PRU00209"/>
    </source>
</evidence>
<dbReference type="PANTHER" id="PTHR10947">
    <property type="entry name" value="PHENYLALANYL-TRNA SYNTHETASE BETA CHAIN AND LEUCINE-RICH REPEAT-CONTAINING PROTEIN 47"/>
    <property type="match status" value="1"/>
</dbReference>
<evidence type="ECO:0000256" key="2">
    <source>
        <dbReference type="ARBA" id="ARBA00008653"/>
    </source>
</evidence>
<dbReference type="NCBIfam" id="TIGR00472">
    <property type="entry name" value="pheT_bact"/>
    <property type="match status" value="1"/>
</dbReference>
<keyword evidence="5 16" id="KW-0820">tRNA-binding</keyword>
<dbReference type="HAMAP" id="MF_00283">
    <property type="entry name" value="Phe_tRNA_synth_beta1"/>
    <property type="match status" value="1"/>
</dbReference>
<evidence type="ECO:0000259" key="18">
    <source>
        <dbReference type="PROSITE" id="PS51447"/>
    </source>
</evidence>
<feature type="binding site" evidence="15">
    <location>
        <position position="459"/>
    </location>
    <ligand>
        <name>Mg(2+)</name>
        <dbReference type="ChEBI" id="CHEBI:18420"/>
        <note>shared with alpha subunit</note>
    </ligand>
</feature>
<dbReference type="GO" id="GO:0016740">
    <property type="term" value="F:transferase activity"/>
    <property type="evidence" value="ECO:0007669"/>
    <property type="project" value="UniProtKB-ARBA"/>
</dbReference>
<comment type="cofactor">
    <cofactor evidence="15">
        <name>Mg(2+)</name>
        <dbReference type="ChEBI" id="CHEBI:18420"/>
    </cofactor>
    <text evidence="15">Binds 2 magnesium ions per tetramer.</text>
</comment>
<dbReference type="InterPro" id="IPR041616">
    <property type="entry name" value="PheRS_beta_core"/>
</dbReference>
<dbReference type="GO" id="GO:0000287">
    <property type="term" value="F:magnesium ion binding"/>
    <property type="evidence" value="ECO:0007669"/>
    <property type="project" value="UniProtKB-UniRule"/>
</dbReference>
<dbReference type="PANTHER" id="PTHR10947:SF0">
    <property type="entry name" value="PHENYLALANINE--TRNA LIGASE BETA SUBUNIT"/>
    <property type="match status" value="1"/>
</dbReference>
<evidence type="ECO:0000256" key="13">
    <source>
        <dbReference type="ARBA" id="ARBA00023146"/>
    </source>
</evidence>
<dbReference type="InterPro" id="IPR005146">
    <property type="entry name" value="B3/B4_tRNA-bd"/>
</dbReference>
<keyword evidence="7 15" id="KW-0479">Metal-binding</keyword>
<dbReference type="InterPro" id="IPR012340">
    <property type="entry name" value="NA-bd_OB-fold"/>
</dbReference>
<dbReference type="InterPro" id="IPR020825">
    <property type="entry name" value="Phe-tRNA_synthase-like_B3/B4"/>
</dbReference>
<dbReference type="Gene3D" id="2.40.50.140">
    <property type="entry name" value="Nucleic acid-binding proteins"/>
    <property type="match status" value="1"/>
</dbReference>
<dbReference type="SMART" id="SM00874">
    <property type="entry name" value="B5"/>
    <property type="match status" value="1"/>
</dbReference>
<keyword evidence="4 15" id="KW-0963">Cytoplasm</keyword>
<dbReference type="Gene3D" id="3.30.930.10">
    <property type="entry name" value="Bira Bifunctional Protein, Domain 2"/>
    <property type="match status" value="1"/>
</dbReference>
<dbReference type="Pfam" id="PF03483">
    <property type="entry name" value="B3_4"/>
    <property type="match status" value="1"/>
</dbReference>
<name>R7RQX8_9CLOT</name>
<dbReference type="InterPro" id="IPR033714">
    <property type="entry name" value="tRNA_bind_bactPheRS"/>
</dbReference>
<dbReference type="EC" id="6.1.1.20" evidence="15"/>
<evidence type="ECO:0000313" key="21">
    <source>
        <dbReference type="Proteomes" id="UP000014923"/>
    </source>
</evidence>
<gene>
    <name evidence="15" type="primary">pheT</name>
    <name evidence="20" type="ORF">TCEL_00515</name>
</gene>
<reference evidence="20" key="1">
    <citation type="submission" date="2013-03" db="EMBL/GenBank/DDBJ databases">
        <title>Draft genome sequence of the hydrogen-ethanol-producing anaerobic alkalithermophilic Caloramator celere.</title>
        <authorList>
            <person name="Ciranna A."/>
            <person name="Larjo A."/>
            <person name="Kivisto A."/>
            <person name="Santala V."/>
            <person name="Roos C."/>
            <person name="Karp M."/>
        </authorList>
    </citation>
    <scope>NUCLEOTIDE SEQUENCE [LARGE SCALE GENOMIC DNA]</scope>
    <source>
        <strain evidence="20">DSM 8682</strain>
    </source>
</reference>
<dbReference type="CDD" id="cd02796">
    <property type="entry name" value="tRNA_bind_bactPheRS"/>
    <property type="match status" value="1"/>
</dbReference>
<sequence length="786" mass="88146">MKVPFNWLLEYVDINKDINEVAEKLTLTGSKVEEVIEKGKEIDRVVTGKIIKTEKHPNADKLTICQVDVKDEVLQIVTGADNIKEGDIVPVALHGSTLPGGVKIKKGKLRGAESNGMLCSEAELGLADEDSVHGIMILSEDTPIGVDIKEILGLNGGVIDFEITSNRADCFSIYGIARETAASFGCELKKLDLSFKENNENISDYLKVEVQTPLCRRYMAKMIKNIKIGPSPEWMQAKLQEAGVRPINNVVDITNYVMLELGQPLHAFDYNNIEGNKIIVKMASDEKFTTLDGVERQLDNSMIVISDAEKTVAVAGVMGGQNSEVTESTNTIVLESANFDGVTTRLSSKKLGLRTEASSRFEKDLDPNLVEIAVNRACHLFETLGVGEVVGGVIDIYSNKLEPHYVRVSPKWINDFLGTNINVEDMVKMLNRLEMEVEVKDELIIKVPTFRQDVKIKEDVAEEIARLYGYDIIPTQKIVGEAVEAEITKEQKMIETVKRTMVASSLYEALTYSFYSPKVFDKINISKDSELRNAINIANPLGEDFSIMRTTLIPSMLEAMQRNILRDNKEVGLFEIGKVYLNIGKDLPDERYKLCVAIAGDVDFYNLKGIIENLIEALSVDKAEFERETNNPIFHPGRCAKLLVRKKNAGVLGEVHPDVLENYDLETRVYIAEIDLPTLFEAAKLDKKYKPLPKYPAVLRDMALLVKDEVEVKKIEDIMLKQGKGIIEEIRLFDVYKGKQIPEGFKSVAYSIIYRAEDRTLTDEEINKVHNSIVKELEEKLDAKLR</sequence>
<comment type="subunit">
    <text evidence="3 15">Tetramer of two alpha and two beta subunits.</text>
</comment>
<dbReference type="PROSITE" id="PS51483">
    <property type="entry name" value="B5"/>
    <property type="match status" value="1"/>
</dbReference>
<feature type="domain" description="FDX-ACB" evidence="18">
    <location>
        <begin position="693"/>
        <end position="786"/>
    </location>
</feature>
<dbReference type="SMART" id="SM00873">
    <property type="entry name" value="B3_4"/>
    <property type="match status" value="1"/>
</dbReference>
<evidence type="ECO:0000256" key="8">
    <source>
        <dbReference type="ARBA" id="ARBA00022741"/>
    </source>
</evidence>
<dbReference type="InterPro" id="IPR005121">
    <property type="entry name" value="Fdx_antiC-bd"/>
</dbReference>
<dbReference type="Pfam" id="PF01588">
    <property type="entry name" value="tRNA_bind"/>
    <property type="match status" value="1"/>
</dbReference>
<dbReference type="OrthoDB" id="9805455at2"/>
<dbReference type="FunFam" id="3.50.40.10:FF:000001">
    <property type="entry name" value="Phenylalanine--tRNA ligase beta subunit"/>
    <property type="match status" value="1"/>
</dbReference>
<feature type="domain" description="B5" evidence="19">
    <location>
        <begin position="401"/>
        <end position="475"/>
    </location>
</feature>
<dbReference type="EMBL" id="CAVN010000097">
    <property type="protein sequence ID" value="CDF58469.1"/>
    <property type="molecule type" value="Genomic_DNA"/>
</dbReference>
<dbReference type="GO" id="GO:0140096">
    <property type="term" value="F:catalytic activity, acting on a protein"/>
    <property type="evidence" value="ECO:0007669"/>
    <property type="project" value="UniProtKB-ARBA"/>
</dbReference>
<dbReference type="SUPFAM" id="SSF56037">
    <property type="entry name" value="PheT/TilS domain"/>
    <property type="match status" value="1"/>
</dbReference>
<dbReference type="CDD" id="cd00769">
    <property type="entry name" value="PheRS_beta_core"/>
    <property type="match status" value="1"/>
</dbReference>
<feature type="binding site" evidence="15">
    <location>
        <position position="463"/>
    </location>
    <ligand>
        <name>Mg(2+)</name>
        <dbReference type="ChEBI" id="CHEBI:18420"/>
        <note>shared with alpha subunit</note>
    </ligand>
</feature>
<dbReference type="Proteomes" id="UP000014923">
    <property type="component" value="Unassembled WGS sequence"/>
</dbReference>
<keyword evidence="10 15" id="KW-0460">Magnesium</keyword>
<evidence type="ECO:0000256" key="10">
    <source>
        <dbReference type="ARBA" id="ARBA00022842"/>
    </source>
</evidence>
<evidence type="ECO:0000259" key="19">
    <source>
        <dbReference type="PROSITE" id="PS51483"/>
    </source>
</evidence>
<comment type="catalytic activity">
    <reaction evidence="14 15">
        <text>tRNA(Phe) + L-phenylalanine + ATP = L-phenylalanyl-tRNA(Phe) + AMP + diphosphate + H(+)</text>
        <dbReference type="Rhea" id="RHEA:19413"/>
        <dbReference type="Rhea" id="RHEA-COMP:9668"/>
        <dbReference type="Rhea" id="RHEA-COMP:9699"/>
        <dbReference type="ChEBI" id="CHEBI:15378"/>
        <dbReference type="ChEBI" id="CHEBI:30616"/>
        <dbReference type="ChEBI" id="CHEBI:33019"/>
        <dbReference type="ChEBI" id="CHEBI:58095"/>
        <dbReference type="ChEBI" id="CHEBI:78442"/>
        <dbReference type="ChEBI" id="CHEBI:78531"/>
        <dbReference type="ChEBI" id="CHEBI:456215"/>
        <dbReference type="EC" id="6.1.1.20"/>
    </reaction>
</comment>
<dbReference type="GO" id="GO:0000049">
    <property type="term" value="F:tRNA binding"/>
    <property type="evidence" value="ECO:0007669"/>
    <property type="project" value="UniProtKB-UniRule"/>
</dbReference>
<feature type="binding site" evidence="15">
    <location>
        <position position="453"/>
    </location>
    <ligand>
        <name>Mg(2+)</name>
        <dbReference type="ChEBI" id="CHEBI:18420"/>
        <note>shared with alpha subunit</note>
    </ligand>
</feature>
<evidence type="ECO:0000256" key="4">
    <source>
        <dbReference type="ARBA" id="ARBA00022490"/>
    </source>
</evidence>
<dbReference type="Gene3D" id="3.50.40.10">
    <property type="entry name" value="Phenylalanyl-trna Synthetase, Chain B, domain 3"/>
    <property type="match status" value="1"/>
</dbReference>
<dbReference type="SUPFAM" id="SSF54991">
    <property type="entry name" value="Anticodon-binding domain of PheRS"/>
    <property type="match status" value="1"/>
</dbReference>
<evidence type="ECO:0000259" key="17">
    <source>
        <dbReference type="PROSITE" id="PS50886"/>
    </source>
</evidence>
<feature type="domain" description="TRNA-binding" evidence="17">
    <location>
        <begin position="39"/>
        <end position="149"/>
    </location>
</feature>
<dbReference type="Gene3D" id="3.30.70.380">
    <property type="entry name" value="Ferrodoxin-fold anticodon-binding domain"/>
    <property type="match status" value="1"/>
</dbReference>
<dbReference type="Gene3D" id="3.30.56.10">
    <property type="match status" value="2"/>
</dbReference>
<evidence type="ECO:0000256" key="12">
    <source>
        <dbReference type="ARBA" id="ARBA00022917"/>
    </source>
</evidence>
<organism evidence="20 21">
    <name type="scientific">Thermobrachium celere DSM 8682</name>
    <dbReference type="NCBI Taxonomy" id="941824"/>
    <lineage>
        <taxon>Bacteria</taxon>
        <taxon>Bacillati</taxon>
        <taxon>Bacillota</taxon>
        <taxon>Clostridia</taxon>
        <taxon>Eubacteriales</taxon>
        <taxon>Clostridiaceae</taxon>
        <taxon>Thermobrachium</taxon>
    </lineage>
</organism>